<name>A0A1S8YR62_9GAMM</name>
<comment type="catalytic activity">
    <reaction evidence="8 9">
        <text>D-arabinose 5-phosphate + phosphoenolpyruvate + H2O = 3-deoxy-alpha-D-manno-2-octulosonate-8-phosphate + phosphate</text>
        <dbReference type="Rhea" id="RHEA:14053"/>
        <dbReference type="ChEBI" id="CHEBI:15377"/>
        <dbReference type="ChEBI" id="CHEBI:43474"/>
        <dbReference type="ChEBI" id="CHEBI:57693"/>
        <dbReference type="ChEBI" id="CHEBI:58702"/>
        <dbReference type="ChEBI" id="CHEBI:85985"/>
        <dbReference type="EC" id="2.5.1.55"/>
    </reaction>
</comment>
<evidence type="ECO:0000256" key="4">
    <source>
        <dbReference type="ARBA" id="ARBA00010499"/>
    </source>
</evidence>
<dbReference type="PANTHER" id="PTHR21057">
    <property type="entry name" value="PHOSPHO-2-DEHYDRO-3-DEOXYHEPTONATE ALDOLASE"/>
    <property type="match status" value="1"/>
</dbReference>
<organism evidence="11 12">
    <name type="scientific">Izhakiella australiensis</name>
    <dbReference type="NCBI Taxonomy" id="1926881"/>
    <lineage>
        <taxon>Bacteria</taxon>
        <taxon>Pseudomonadati</taxon>
        <taxon>Pseudomonadota</taxon>
        <taxon>Gammaproteobacteria</taxon>
        <taxon>Enterobacterales</taxon>
        <taxon>Erwiniaceae</taxon>
        <taxon>Izhakiella</taxon>
    </lineage>
</organism>
<dbReference type="NCBIfam" id="NF003543">
    <property type="entry name" value="PRK05198.1"/>
    <property type="match status" value="1"/>
</dbReference>
<comment type="pathway">
    <text evidence="2">Bacterial outer membrane biogenesis; lipopolysaccharide biosynthesis.</text>
</comment>
<evidence type="ECO:0000256" key="8">
    <source>
        <dbReference type="ARBA" id="ARBA00049112"/>
    </source>
</evidence>
<reference evidence="11 12" key="1">
    <citation type="submission" date="2016-12" db="EMBL/GenBank/DDBJ databases">
        <title>Izhakiella australiana sp. nov. of genus Izhakiella isolated from Australian desert.</title>
        <authorList>
            <person name="Ji M."/>
        </authorList>
    </citation>
    <scope>NUCLEOTIDE SEQUENCE [LARGE SCALE GENOMIC DNA]</scope>
    <source>
        <strain evidence="11 12">D4N98</strain>
    </source>
</reference>
<sequence length="284" mass="30871">MKEKVVSIGEIKVANDLPFVLFGGMNVLESRDLAMRICEHYVTVTQKLNIPYVFKASFDKANRSSIRSYRGPGLEEGMRIFQDIKQAFGVKLITDIHEPSQAQPVSEVVDVIQLPAFLARQTDLVEAMAKTGAVINVKKPQFVSPGQMGNIVEKFAEGGNDQVILCERGANFGYDNLVVDMLGINVMKNATKNSPVIFDVTHALQTRDPFGAASGGRRAQVGELARAGMAVGLAGLFIEAHPEPNSAKCDGPSALPLNKLEPFLAQMKAIDDLVKSFPELDTSH</sequence>
<dbReference type="STRING" id="1926881.BTJ39_04860"/>
<dbReference type="Proteomes" id="UP000190667">
    <property type="component" value="Unassembled WGS sequence"/>
</dbReference>
<proteinExistence type="inferred from homology"/>
<dbReference type="EC" id="2.5.1.55" evidence="9"/>
<comment type="subcellular location">
    <subcellularLocation>
        <location evidence="1 9">Cytoplasm</location>
    </subcellularLocation>
</comment>
<protein>
    <recommendedName>
        <fullName evidence="9">2-dehydro-3-deoxyphosphooctonate aldolase</fullName>
        <ecNumber evidence="9">2.5.1.55</ecNumber>
    </recommendedName>
    <alternativeName>
        <fullName evidence="9">3-deoxy-D-manno-octulosonic acid 8-phosphate synthase</fullName>
    </alternativeName>
    <alternativeName>
        <fullName evidence="9">KDO-8-phosphate synthase</fullName>
        <shortName evidence="9">KDO 8-P synthase</shortName>
        <shortName evidence="9">KDOPS</shortName>
    </alternativeName>
    <alternativeName>
        <fullName evidence="9">Phospho-2-dehydro-3-deoxyoctonate aldolase</fullName>
    </alternativeName>
</protein>
<dbReference type="RefSeq" id="WP_078001548.1">
    <property type="nucleotide sequence ID" value="NZ_MRUL01000002.1"/>
</dbReference>
<comment type="similarity">
    <text evidence="4 9">Belongs to the KdsA family.</text>
</comment>
<comment type="caution">
    <text evidence="11">The sequence shown here is derived from an EMBL/GenBank/DDBJ whole genome shotgun (WGS) entry which is preliminary data.</text>
</comment>
<dbReference type="GO" id="GO:0008676">
    <property type="term" value="F:3-deoxy-8-phosphooctulonate synthase activity"/>
    <property type="evidence" value="ECO:0007669"/>
    <property type="project" value="UniProtKB-UniRule"/>
</dbReference>
<evidence type="ECO:0000256" key="6">
    <source>
        <dbReference type="ARBA" id="ARBA00022679"/>
    </source>
</evidence>
<evidence type="ECO:0000256" key="1">
    <source>
        <dbReference type="ARBA" id="ARBA00004496"/>
    </source>
</evidence>
<dbReference type="Pfam" id="PF00793">
    <property type="entry name" value="DAHP_synth_1"/>
    <property type="match status" value="1"/>
</dbReference>
<dbReference type="NCBIfam" id="TIGR01362">
    <property type="entry name" value="KDO8P_synth"/>
    <property type="match status" value="1"/>
</dbReference>
<dbReference type="UniPathway" id="UPA00030"/>
<evidence type="ECO:0000313" key="12">
    <source>
        <dbReference type="Proteomes" id="UP000190667"/>
    </source>
</evidence>
<comment type="pathway">
    <text evidence="3 9">Carbohydrate biosynthesis; 3-deoxy-D-manno-octulosonate biosynthesis; 3-deoxy-D-manno-octulosonate from D-ribulose 5-phosphate: step 2/3.</text>
</comment>
<dbReference type="AlphaFoldDB" id="A0A1S8YR62"/>
<dbReference type="UniPathway" id="UPA00357">
    <property type="reaction ID" value="UER00474"/>
</dbReference>
<evidence type="ECO:0000256" key="7">
    <source>
        <dbReference type="ARBA" id="ARBA00022985"/>
    </source>
</evidence>
<evidence type="ECO:0000256" key="9">
    <source>
        <dbReference type="HAMAP-Rule" id="MF_00056"/>
    </source>
</evidence>
<dbReference type="EMBL" id="MRUL01000002">
    <property type="protein sequence ID" value="OON41296.1"/>
    <property type="molecule type" value="Genomic_DNA"/>
</dbReference>
<dbReference type="SUPFAM" id="SSF51569">
    <property type="entry name" value="Aldolase"/>
    <property type="match status" value="1"/>
</dbReference>
<dbReference type="FunFam" id="3.20.20.70:FF:000058">
    <property type="entry name" value="2-dehydro-3-deoxyphosphooctonate aldolase"/>
    <property type="match status" value="1"/>
</dbReference>
<dbReference type="GO" id="GO:0019294">
    <property type="term" value="P:keto-3-deoxy-D-manno-octulosonic acid biosynthetic process"/>
    <property type="evidence" value="ECO:0007669"/>
    <property type="project" value="UniProtKB-UniRule"/>
</dbReference>
<dbReference type="HAMAP" id="MF_00056">
    <property type="entry name" value="KDO8P_synth"/>
    <property type="match status" value="1"/>
</dbReference>
<dbReference type="InterPro" id="IPR013785">
    <property type="entry name" value="Aldolase_TIM"/>
</dbReference>
<dbReference type="GO" id="GO:0005737">
    <property type="term" value="C:cytoplasm"/>
    <property type="evidence" value="ECO:0007669"/>
    <property type="project" value="UniProtKB-SubCell"/>
</dbReference>
<keyword evidence="12" id="KW-1185">Reference proteome</keyword>
<dbReference type="OrthoDB" id="9776934at2"/>
<dbReference type="Gene3D" id="3.20.20.70">
    <property type="entry name" value="Aldolase class I"/>
    <property type="match status" value="1"/>
</dbReference>
<dbReference type="InterPro" id="IPR006218">
    <property type="entry name" value="DAHP1/KDSA"/>
</dbReference>
<dbReference type="NCBIfam" id="NF009109">
    <property type="entry name" value="PRK12457.1"/>
    <property type="match status" value="1"/>
</dbReference>
<evidence type="ECO:0000256" key="2">
    <source>
        <dbReference type="ARBA" id="ARBA00004756"/>
    </source>
</evidence>
<keyword evidence="5 9" id="KW-0963">Cytoplasm</keyword>
<feature type="domain" description="DAHP synthetase I/KDSA" evidence="10">
    <location>
        <begin position="10"/>
        <end position="275"/>
    </location>
</feature>
<evidence type="ECO:0000256" key="5">
    <source>
        <dbReference type="ARBA" id="ARBA00022490"/>
    </source>
</evidence>
<evidence type="ECO:0000313" key="11">
    <source>
        <dbReference type="EMBL" id="OON41296.1"/>
    </source>
</evidence>
<dbReference type="InterPro" id="IPR006269">
    <property type="entry name" value="KDO8P_synthase"/>
</dbReference>
<evidence type="ECO:0000259" key="10">
    <source>
        <dbReference type="Pfam" id="PF00793"/>
    </source>
</evidence>
<evidence type="ECO:0000256" key="3">
    <source>
        <dbReference type="ARBA" id="ARBA00004845"/>
    </source>
</evidence>
<keyword evidence="6 9" id="KW-0808">Transferase</keyword>
<accession>A0A1S8YR62</accession>
<keyword evidence="7 9" id="KW-0448">Lipopolysaccharide biosynthesis</keyword>
<gene>
    <name evidence="9" type="primary">kdsA</name>
    <name evidence="11" type="ORF">BTJ39_04860</name>
</gene>